<organism evidence="1 2">
    <name type="scientific">Pandoraea norimbergensis</name>
    <dbReference type="NCBI Taxonomy" id="93219"/>
    <lineage>
        <taxon>Bacteria</taxon>
        <taxon>Pseudomonadati</taxon>
        <taxon>Pseudomonadota</taxon>
        <taxon>Betaproteobacteria</taxon>
        <taxon>Burkholderiales</taxon>
        <taxon>Burkholderiaceae</taxon>
        <taxon>Pandoraea</taxon>
    </lineage>
</organism>
<evidence type="ECO:0000313" key="2">
    <source>
        <dbReference type="Proteomes" id="UP000060277"/>
    </source>
</evidence>
<sequence length="77" mass="8654">MPAISRVYRGCEMEISIDEDPSMWRITIVITPLDGVELITPFEVKHMKLPKEDTLPIIRAMLISEACLAIDDRIVGG</sequence>
<dbReference type="EMBL" id="CP013480">
    <property type="protein sequence ID" value="ALS59729.1"/>
    <property type="molecule type" value="Genomic_DNA"/>
</dbReference>
<protein>
    <submittedName>
        <fullName evidence="1">Uncharacterized protein</fullName>
    </submittedName>
</protein>
<name>A0ABN4JG35_9BURK</name>
<proteinExistence type="predicted"/>
<evidence type="ECO:0000313" key="1">
    <source>
        <dbReference type="EMBL" id="ALS59729.1"/>
    </source>
</evidence>
<reference evidence="2" key="1">
    <citation type="submission" date="2015-12" db="EMBL/GenBank/DDBJ databases">
        <title>Complete genome sequence of Pandoraea norimbergensis DSM 11628.</title>
        <authorList>
            <person name="Ee R."/>
            <person name="Lim Y.-L."/>
            <person name="Yong D."/>
            <person name="Yin W.-F."/>
            <person name="Chan K.-G."/>
        </authorList>
    </citation>
    <scope>NUCLEOTIDE SEQUENCE [LARGE SCALE GENOMIC DNA]</scope>
    <source>
        <strain evidence="2">DSM 11628</strain>
    </source>
</reference>
<gene>
    <name evidence="1" type="ORF">AT302_08150</name>
</gene>
<dbReference type="RefSeq" id="WP_058376649.1">
    <property type="nucleotide sequence ID" value="NZ_CP013480.3"/>
</dbReference>
<accession>A0ABN4JG35</accession>
<dbReference type="Proteomes" id="UP000060277">
    <property type="component" value="Chromosome"/>
</dbReference>
<keyword evidence="2" id="KW-1185">Reference proteome</keyword>